<dbReference type="SUPFAM" id="SSF50814">
    <property type="entry name" value="Lipocalins"/>
    <property type="match status" value="1"/>
</dbReference>
<dbReference type="PANTHER" id="PTHR10612:SF34">
    <property type="entry name" value="APOLIPOPROTEIN D"/>
    <property type="match status" value="1"/>
</dbReference>
<dbReference type="GO" id="GO:0006950">
    <property type="term" value="P:response to stress"/>
    <property type="evidence" value="ECO:0007669"/>
    <property type="project" value="UniProtKB-ARBA"/>
</dbReference>
<reference evidence="4 5" key="1">
    <citation type="submission" date="2013-08" db="EMBL/GenBank/DDBJ databases">
        <title>Genomic analysis of Lysobacter defluvii.</title>
        <authorList>
            <person name="Wang Q."/>
            <person name="Wang G."/>
        </authorList>
    </citation>
    <scope>NUCLEOTIDE SEQUENCE [LARGE SCALE GENOMIC DNA]</scope>
    <source>
        <strain evidence="4 5">IMMIB APB-9</strain>
    </source>
</reference>
<comment type="subcellular location">
    <subcellularLocation>
        <location evidence="2">Cell outer membrane</location>
    </subcellularLocation>
</comment>
<dbReference type="PRINTS" id="PR01171">
    <property type="entry name" value="BCTLIPOCALIN"/>
</dbReference>
<dbReference type="PIRSF" id="PIRSF036893">
    <property type="entry name" value="Lipocalin_ApoD"/>
    <property type="match status" value="1"/>
</dbReference>
<keyword evidence="2" id="KW-0998">Cell outer membrane</keyword>
<protein>
    <recommendedName>
        <fullName evidence="2">Outer membrane lipoprotein Blc</fullName>
    </recommendedName>
</protein>
<keyword evidence="2" id="KW-0472">Membrane</keyword>
<evidence type="ECO:0000313" key="5">
    <source>
        <dbReference type="Proteomes" id="UP000030003"/>
    </source>
</evidence>
<keyword evidence="5" id="KW-1185">Reference proteome</keyword>
<dbReference type="InterPro" id="IPR022271">
    <property type="entry name" value="Lipocalin_ApoD"/>
</dbReference>
<dbReference type="InterPro" id="IPR002446">
    <property type="entry name" value="Lipocalin_bac"/>
</dbReference>
<evidence type="ECO:0000256" key="1">
    <source>
        <dbReference type="ARBA" id="ARBA00006889"/>
    </source>
</evidence>
<keyword evidence="2" id="KW-0449">Lipoprotein</keyword>
<comment type="caution">
    <text evidence="4">The sequence shown here is derived from an EMBL/GenBank/DDBJ whole genome shotgun (WGS) entry which is preliminary data.</text>
</comment>
<dbReference type="EMBL" id="AVBH01000001">
    <property type="protein sequence ID" value="KGO99899.1"/>
    <property type="molecule type" value="Genomic_DNA"/>
</dbReference>
<dbReference type="CDD" id="cd19438">
    <property type="entry name" value="lipocalin_Blc-like"/>
    <property type="match status" value="1"/>
</dbReference>
<gene>
    <name evidence="4" type="ORF">N791_00325</name>
</gene>
<dbReference type="Proteomes" id="UP000030003">
    <property type="component" value="Unassembled WGS sequence"/>
</dbReference>
<dbReference type="AlphaFoldDB" id="A0A0A0MBC9"/>
<dbReference type="Gene3D" id="2.40.128.20">
    <property type="match status" value="1"/>
</dbReference>
<comment type="function">
    <text evidence="2">Involved in the storage or transport of lipids necessary for membrane maintenance under stressful conditions. Displays a binding preference for lysophospholipids.</text>
</comment>
<dbReference type="InterPro" id="IPR012674">
    <property type="entry name" value="Calycin"/>
</dbReference>
<keyword evidence="2" id="KW-0446">Lipid-binding</keyword>
<comment type="similarity">
    <text evidence="1 2">Belongs to the calycin superfamily. Lipocalin family.</text>
</comment>
<evidence type="ECO:0000256" key="2">
    <source>
        <dbReference type="PIRNR" id="PIRNR036893"/>
    </source>
</evidence>
<evidence type="ECO:0000313" key="4">
    <source>
        <dbReference type="EMBL" id="KGO99899.1"/>
    </source>
</evidence>
<name>A0A0A0MBC9_9GAMM</name>
<comment type="subunit">
    <text evidence="2">Homodimer.</text>
</comment>
<dbReference type="GO" id="GO:0008289">
    <property type="term" value="F:lipid binding"/>
    <property type="evidence" value="ECO:0007669"/>
    <property type="project" value="UniProtKB-UniRule"/>
</dbReference>
<dbReference type="Pfam" id="PF08212">
    <property type="entry name" value="Lipocalin_2"/>
    <property type="match status" value="1"/>
</dbReference>
<sequence length="180" mass="20076">MGANAQDDSLPAEGQASLPNVAVDSVDLERYAGKWYEQARLPQRFQEKCVGDVTAEYALNPDGTIAVTNRCRAEDGSFDESDAVARRVDGSTSMLEVRFAPAWLGWLPMVWGDYWVIDLDPEYRWAMVGAPDADYLWILSREPRLDEDVVQRLLDRADAMGYPVEDVIRTRQTSGGDGQG</sequence>
<dbReference type="eggNOG" id="COG3040">
    <property type="taxonomic scope" value="Bacteria"/>
</dbReference>
<dbReference type="InterPro" id="IPR047202">
    <property type="entry name" value="Lipocalin_Blc-like_dom"/>
</dbReference>
<feature type="domain" description="Lipocalin/cytosolic fatty-acid binding" evidence="3">
    <location>
        <begin position="26"/>
        <end position="172"/>
    </location>
</feature>
<dbReference type="GO" id="GO:0009279">
    <property type="term" value="C:cell outer membrane"/>
    <property type="evidence" value="ECO:0007669"/>
    <property type="project" value="UniProtKB-SubCell"/>
</dbReference>
<accession>A0A0A0MBC9</accession>
<dbReference type="PANTHER" id="PTHR10612">
    <property type="entry name" value="APOLIPOPROTEIN D"/>
    <property type="match status" value="1"/>
</dbReference>
<dbReference type="InterPro" id="IPR000566">
    <property type="entry name" value="Lipocln_cytosolic_FA-bd_dom"/>
</dbReference>
<proteinExistence type="inferred from homology"/>
<evidence type="ECO:0000259" key="3">
    <source>
        <dbReference type="Pfam" id="PF08212"/>
    </source>
</evidence>
<organism evidence="4 5">
    <name type="scientific">Lysobacter defluvii IMMIB APB-9 = DSM 18482</name>
    <dbReference type="NCBI Taxonomy" id="1385515"/>
    <lineage>
        <taxon>Bacteria</taxon>
        <taxon>Pseudomonadati</taxon>
        <taxon>Pseudomonadota</taxon>
        <taxon>Gammaproteobacteria</taxon>
        <taxon>Lysobacterales</taxon>
        <taxon>Lysobacteraceae</taxon>
        <taxon>Novilysobacter</taxon>
    </lineage>
</organism>